<dbReference type="GeneID" id="56674033"/>
<evidence type="ECO:0000313" key="2">
    <source>
        <dbReference type="EMBL" id="MDE1452739.1"/>
    </source>
</evidence>
<name>A0AAW6KDX2_9BACI</name>
<dbReference type="EMBL" id="JARAFO010000026">
    <property type="protein sequence ID" value="MDE1452739.1"/>
    <property type="molecule type" value="Genomic_DNA"/>
</dbReference>
<comment type="caution">
    <text evidence="2">The sequence shown here is derived from an EMBL/GenBank/DDBJ whole genome shotgun (WGS) entry which is preliminary data.</text>
</comment>
<keyword evidence="1" id="KW-0812">Transmembrane</keyword>
<feature type="transmembrane region" description="Helical" evidence="1">
    <location>
        <begin position="6"/>
        <end position="24"/>
    </location>
</feature>
<organism evidence="2 3">
    <name type="scientific">Bacillus paralicheniformis</name>
    <dbReference type="NCBI Taxonomy" id="1648923"/>
    <lineage>
        <taxon>Bacteria</taxon>
        <taxon>Bacillati</taxon>
        <taxon>Bacillota</taxon>
        <taxon>Bacilli</taxon>
        <taxon>Bacillales</taxon>
        <taxon>Bacillaceae</taxon>
        <taxon>Bacillus</taxon>
    </lineage>
</organism>
<evidence type="ECO:0000256" key="1">
    <source>
        <dbReference type="SAM" id="Phobius"/>
    </source>
</evidence>
<sequence length="53" mass="5947">MLIIESLIGYVCFFTVNAIYDTYIKKAKTPFGHLALISLVQTAIALSLFFIFS</sequence>
<dbReference type="AlphaFoldDB" id="A0AAW6KDX2"/>
<keyword evidence="1" id="KW-0472">Membrane</keyword>
<feature type="transmembrane region" description="Helical" evidence="1">
    <location>
        <begin position="31"/>
        <end position="52"/>
    </location>
</feature>
<dbReference type="Proteomes" id="UP001216709">
    <property type="component" value="Unassembled WGS sequence"/>
</dbReference>
<accession>A0AAW6KDX2</accession>
<gene>
    <name evidence="2" type="ORF">PVN32_11215</name>
</gene>
<reference evidence="2" key="1">
    <citation type="submission" date="2022-12" db="EMBL/GenBank/DDBJ databases">
        <title>Draft Genome Sequences of Bacillus licheniformis and Bacillus paralicheniformis strains isolated from Irish skim milk powders.</title>
        <authorList>
            <person name="Lourenco A."/>
            <person name="Li F."/>
            <person name="Geraldine D."/>
            <person name="Tobin J.T."/>
            <person name="Butler F."/>
            <person name="Jordan K."/>
            <person name="Obrien T."/>
        </authorList>
    </citation>
    <scope>NUCLEOTIDE SEQUENCE</scope>
    <source>
        <strain evidence="2">3370</strain>
    </source>
</reference>
<dbReference type="RefSeq" id="WP_153247050.1">
    <property type="nucleotide sequence ID" value="NZ_AP023088.1"/>
</dbReference>
<keyword evidence="1" id="KW-1133">Transmembrane helix</keyword>
<proteinExistence type="predicted"/>
<protein>
    <submittedName>
        <fullName evidence="2">Uncharacterized protein</fullName>
    </submittedName>
</protein>
<evidence type="ECO:0000313" key="3">
    <source>
        <dbReference type="Proteomes" id="UP001216709"/>
    </source>
</evidence>